<reference evidence="5 6" key="1">
    <citation type="submission" date="2020-04" db="EMBL/GenBank/DDBJ databases">
        <title>Arthrobacter sp. nov.</title>
        <authorList>
            <person name="Liu S."/>
        </authorList>
    </citation>
    <scope>NUCLEOTIDE SEQUENCE [LARGE SCALE GENOMIC DNA]</scope>
    <source>
        <strain evidence="5 6">E918</strain>
    </source>
</reference>
<keyword evidence="2" id="KW-0238">DNA-binding</keyword>
<dbReference type="Pfam" id="PF12833">
    <property type="entry name" value="HTH_18"/>
    <property type="match status" value="1"/>
</dbReference>
<evidence type="ECO:0000256" key="3">
    <source>
        <dbReference type="ARBA" id="ARBA00023163"/>
    </source>
</evidence>
<dbReference type="PANTHER" id="PTHR46796">
    <property type="entry name" value="HTH-TYPE TRANSCRIPTIONAL ACTIVATOR RHAS-RELATED"/>
    <property type="match status" value="1"/>
</dbReference>
<dbReference type="RefSeq" id="WP_168485952.1">
    <property type="nucleotide sequence ID" value="NZ_JAAZSQ010000006.1"/>
</dbReference>
<dbReference type="Gene3D" id="1.10.10.60">
    <property type="entry name" value="Homeodomain-like"/>
    <property type="match status" value="1"/>
</dbReference>
<dbReference type="SMART" id="SM00342">
    <property type="entry name" value="HTH_ARAC"/>
    <property type="match status" value="1"/>
</dbReference>
<dbReference type="PRINTS" id="PR00032">
    <property type="entry name" value="HTHARAC"/>
</dbReference>
<comment type="caution">
    <text evidence="5">The sequence shown here is derived from an EMBL/GenBank/DDBJ whole genome shotgun (WGS) entry which is preliminary data.</text>
</comment>
<dbReference type="EMBL" id="JAAZSQ010000006">
    <property type="protein sequence ID" value="NKX54615.1"/>
    <property type="molecule type" value="Genomic_DNA"/>
</dbReference>
<dbReference type="Pfam" id="PF14525">
    <property type="entry name" value="AraC_binding_2"/>
    <property type="match status" value="1"/>
</dbReference>
<organism evidence="5 6">
    <name type="scientific">Arthrobacter mobilis</name>
    <dbReference type="NCBI Taxonomy" id="2724944"/>
    <lineage>
        <taxon>Bacteria</taxon>
        <taxon>Bacillati</taxon>
        <taxon>Actinomycetota</taxon>
        <taxon>Actinomycetes</taxon>
        <taxon>Micrococcales</taxon>
        <taxon>Micrococcaceae</taxon>
        <taxon>Arthrobacter</taxon>
    </lineage>
</organism>
<dbReference type="GO" id="GO:0043565">
    <property type="term" value="F:sequence-specific DNA binding"/>
    <property type="evidence" value="ECO:0007669"/>
    <property type="project" value="InterPro"/>
</dbReference>
<feature type="domain" description="HTH araC/xylS-type" evidence="4">
    <location>
        <begin position="210"/>
        <end position="311"/>
    </location>
</feature>
<dbReference type="InterPro" id="IPR018060">
    <property type="entry name" value="HTH_AraC"/>
</dbReference>
<protein>
    <submittedName>
        <fullName evidence="5">Helix-turn-helix domain-containing protein</fullName>
    </submittedName>
</protein>
<evidence type="ECO:0000313" key="6">
    <source>
        <dbReference type="Proteomes" id="UP000544090"/>
    </source>
</evidence>
<keyword evidence="6" id="KW-1185">Reference proteome</keyword>
<dbReference type="InterPro" id="IPR018062">
    <property type="entry name" value="HTH_AraC-typ_CS"/>
</dbReference>
<name>A0A7X6HDU3_9MICC</name>
<proteinExistence type="predicted"/>
<dbReference type="PANTHER" id="PTHR46796:SF6">
    <property type="entry name" value="ARAC SUBFAMILY"/>
    <property type="match status" value="1"/>
</dbReference>
<dbReference type="PROSITE" id="PS00041">
    <property type="entry name" value="HTH_ARAC_FAMILY_1"/>
    <property type="match status" value="1"/>
</dbReference>
<evidence type="ECO:0000256" key="2">
    <source>
        <dbReference type="ARBA" id="ARBA00023125"/>
    </source>
</evidence>
<gene>
    <name evidence="5" type="ORF">HGG74_08695</name>
</gene>
<dbReference type="AlphaFoldDB" id="A0A7X6HDU3"/>
<keyword evidence="3" id="KW-0804">Transcription</keyword>
<dbReference type="PROSITE" id="PS01124">
    <property type="entry name" value="HTH_ARAC_FAMILY_2"/>
    <property type="match status" value="1"/>
</dbReference>
<dbReference type="InterPro" id="IPR050204">
    <property type="entry name" value="AraC_XylS_family_regulators"/>
</dbReference>
<dbReference type="InterPro" id="IPR009057">
    <property type="entry name" value="Homeodomain-like_sf"/>
</dbReference>
<dbReference type="GO" id="GO:0003700">
    <property type="term" value="F:DNA-binding transcription factor activity"/>
    <property type="evidence" value="ECO:0007669"/>
    <property type="project" value="InterPro"/>
</dbReference>
<keyword evidence="1" id="KW-0805">Transcription regulation</keyword>
<evidence type="ECO:0000259" key="4">
    <source>
        <dbReference type="PROSITE" id="PS01124"/>
    </source>
</evidence>
<accession>A0A7X6HDU3</accession>
<dbReference type="SUPFAM" id="SSF46689">
    <property type="entry name" value="Homeodomain-like"/>
    <property type="match status" value="1"/>
</dbReference>
<dbReference type="Proteomes" id="UP000544090">
    <property type="component" value="Unassembled WGS sequence"/>
</dbReference>
<evidence type="ECO:0000256" key="1">
    <source>
        <dbReference type="ARBA" id="ARBA00023015"/>
    </source>
</evidence>
<sequence length="317" mass="35094">MAAATVSSVDISDLTEWRRTVASLLLPLDIQTDDENFHARIDAITVNGIRLFTVSATRHWLERTARLASSGADPFFSISLQLEGSSTISQHGHRDLLLPGDFTVYDSTVPYERRFEADSTSLVVMFPQQLINLPPKALAGIAGMRISGAEGLGAIVSAFLAGVARNLTALEGRLGLSMAASMVDLVTAAFSEKMGIVAPNRSRPRLEQMMAIRESIMARLPDPDLTPDAIAAEHFISTRQLHILFREQGTTVSTWIRERRLEMVRRELVDPLQETESIRTLAERWGFPDATHFSRIFKEAYGVTPRRYRQDALGTAG</sequence>
<evidence type="ECO:0000313" key="5">
    <source>
        <dbReference type="EMBL" id="NKX54615.1"/>
    </source>
</evidence>
<dbReference type="InterPro" id="IPR035418">
    <property type="entry name" value="AraC-bd_2"/>
</dbReference>
<dbReference type="InterPro" id="IPR020449">
    <property type="entry name" value="Tscrpt_reg_AraC-type_HTH"/>
</dbReference>